<dbReference type="OrthoDB" id="2117820at2759"/>
<reference evidence="2 3" key="1">
    <citation type="journal article" date="2019" name="Environ. Microbiol.">
        <title>At the nexus of three kingdoms: the genome of the mycorrhizal fungus Gigaspora margarita provides insights into plant, endobacterial and fungal interactions.</title>
        <authorList>
            <person name="Venice F."/>
            <person name="Ghignone S."/>
            <person name="Salvioli di Fossalunga A."/>
            <person name="Amselem J."/>
            <person name="Novero M."/>
            <person name="Xianan X."/>
            <person name="Sedzielewska Toro K."/>
            <person name="Morin E."/>
            <person name="Lipzen A."/>
            <person name="Grigoriev I.V."/>
            <person name="Henrissat B."/>
            <person name="Martin F.M."/>
            <person name="Bonfante P."/>
        </authorList>
    </citation>
    <scope>NUCLEOTIDE SEQUENCE [LARGE SCALE GENOMIC DNA]</scope>
    <source>
        <strain evidence="2 3">BEG34</strain>
    </source>
</reference>
<sequence>MSSKNITGRPPKEVWKYIQKEKLKDRGHCGAKMQMRYDLHQPIRRMHIRSDNHLDFKNFFFNTVLLRNMNKGHRNIFFLGTRILKIQNYIELKALTKVKRPFASYYSSVFKPKNLYSTQGSPSPEPPIDPLPTPPPEPAGINNPVDSLPPPDKTGSSITFPWIHGDQPPRIKHYPYPIPDARSDIIFSLLTLLPTFIQHELSKLFGFRLLKDSTSPAYFPKEFIIGITVAIYQVCDALSSPTDREQLEQMFTSRLYDRYISEFEKIEKEKSTINIELLKIYGLGIRDIWFTIAPKKVITNREYNIIQWMTSKIALPKISNEMSNLERSSRISFSAAKNFVSVTNFKVDIEVDADIMYTLKSETNEILINDKTRRIILFRFESPYFEPTEKISKIVDNDISISWNWRVGDIDYLLEKEDLENKDEKRIDGSTE</sequence>
<name>A0A8H4ES14_GIGMA</name>
<dbReference type="AlphaFoldDB" id="A0A8H4ES14"/>
<proteinExistence type="predicted"/>
<gene>
    <name evidence="2" type="ORF">F8M41_003888</name>
</gene>
<dbReference type="Proteomes" id="UP000439903">
    <property type="component" value="Unassembled WGS sequence"/>
</dbReference>
<evidence type="ECO:0000256" key="1">
    <source>
        <dbReference type="SAM" id="MobiDB-lite"/>
    </source>
</evidence>
<dbReference type="EMBL" id="WTPW01000136">
    <property type="protein sequence ID" value="KAF0543516.1"/>
    <property type="molecule type" value="Genomic_DNA"/>
</dbReference>
<comment type="caution">
    <text evidence="2">The sequence shown here is derived from an EMBL/GenBank/DDBJ whole genome shotgun (WGS) entry which is preliminary data.</text>
</comment>
<keyword evidence="3" id="KW-1185">Reference proteome</keyword>
<feature type="region of interest" description="Disordered" evidence="1">
    <location>
        <begin position="116"/>
        <end position="150"/>
    </location>
</feature>
<evidence type="ECO:0000313" key="2">
    <source>
        <dbReference type="EMBL" id="KAF0543516.1"/>
    </source>
</evidence>
<accession>A0A8H4ES14</accession>
<feature type="compositionally biased region" description="Pro residues" evidence="1">
    <location>
        <begin position="123"/>
        <end position="138"/>
    </location>
</feature>
<evidence type="ECO:0000313" key="3">
    <source>
        <dbReference type="Proteomes" id="UP000439903"/>
    </source>
</evidence>
<organism evidence="2 3">
    <name type="scientific">Gigaspora margarita</name>
    <dbReference type="NCBI Taxonomy" id="4874"/>
    <lineage>
        <taxon>Eukaryota</taxon>
        <taxon>Fungi</taxon>
        <taxon>Fungi incertae sedis</taxon>
        <taxon>Mucoromycota</taxon>
        <taxon>Glomeromycotina</taxon>
        <taxon>Glomeromycetes</taxon>
        <taxon>Diversisporales</taxon>
        <taxon>Gigasporaceae</taxon>
        <taxon>Gigaspora</taxon>
    </lineage>
</organism>
<protein>
    <submittedName>
        <fullName evidence="2">Uncharacterized protein</fullName>
    </submittedName>
</protein>